<dbReference type="SMART" id="SM00885">
    <property type="entry name" value="D5_N"/>
    <property type="match status" value="1"/>
</dbReference>
<dbReference type="Pfam" id="PF08706">
    <property type="entry name" value="D5_N"/>
    <property type="match status" value="1"/>
</dbReference>
<evidence type="ECO:0000313" key="5">
    <source>
        <dbReference type="EMBL" id="QHU07839.1"/>
    </source>
</evidence>
<accession>A0A6C0JQK6</accession>
<dbReference type="InterPro" id="IPR045455">
    <property type="entry name" value="NrS-1_pol-like_helicase"/>
</dbReference>
<dbReference type="PANTHER" id="PTHR35372:SF2">
    <property type="entry name" value="SF3 HELICASE DOMAIN-CONTAINING PROTEIN"/>
    <property type="match status" value="1"/>
</dbReference>
<dbReference type="InterPro" id="IPR006500">
    <property type="entry name" value="Helicase_put_C_phage/plasmid"/>
</dbReference>
<evidence type="ECO:0000256" key="2">
    <source>
        <dbReference type="ARBA" id="ARBA00022801"/>
    </source>
</evidence>
<evidence type="ECO:0000259" key="4">
    <source>
        <dbReference type="PROSITE" id="PS51206"/>
    </source>
</evidence>
<dbReference type="PROSITE" id="PS51206">
    <property type="entry name" value="SF3_HELICASE_1"/>
    <property type="match status" value="1"/>
</dbReference>
<dbReference type="Pfam" id="PF08707">
    <property type="entry name" value="PriCT_2"/>
    <property type="match status" value="1"/>
</dbReference>
<dbReference type="EMBL" id="MN740688">
    <property type="protein sequence ID" value="QHU07839.1"/>
    <property type="molecule type" value="Genomic_DNA"/>
</dbReference>
<dbReference type="InterPro" id="IPR014818">
    <property type="entry name" value="Phage/plasmid_primase_P4_C"/>
</dbReference>
<feature type="domain" description="SF3 helicase" evidence="4">
    <location>
        <begin position="557"/>
        <end position="720"/>
    </location>
</feature>
<dbReference type="InterPro" id="IPR014015">
    <property type="entry name" value="Helicase_SF3_DNA-vir"/>
</dbReference>
<dbReference type="InterPro" id="IPR056443">
    <property type="entry name" value="AEP_C962R"/>
</dbReference>
<dbReference type="Gene3D" id="3.40.50.300">
    <property type="entry name" value="P-loop containing nucleotide triphosphate hydrolases"/>
    <property type="match status" value="1"/>
</dbReference>
<dbReference type="InterPro" id="IPR014819">
    <property type="entry name" value="PriCT_2"/>
</dbReference>
<dbReference type="NCBIfam" id="TIGR01613">
    <property type="entry name" value="primase_Cterm"/>
    <property type="match status" value="1"/>
</dbReference>
<dbReference type="GO" id="GO:0016817">
    <property type="term" value="F:hydrolase activity, acting on acid anhydrides"/>
    <property type="evidence" value="ECO:0007669"/>
    <property type="project" value="InterPro"/>
</dbReference>
<dbReference type="SUPFAM" id="SSF52540">
    <property type="entry name" value="P-loop containing nucleoside triphosphate hydrolases"/>
    <property type="match status" value="1"/>
</dbReference>
<keyword evidence="3" id="KW-0067">ATP-binding</keyword>
<dbReference type="GO" id="GO:0005524">
    <property type="term" value="F:ATP binding"/>
    <property type="evidence" value="ECO:0007669"/>
    <property type="project" value="UniProtKB-KW"/>
</dbReference>
<sequence length="872" mass="102851">MSSEDLAKLLLISETKGNIFNFQTKVKACKYNVQNIEEMWKIYDKLYLEDKLENQYLMESPIKEYSIFRLDIDIKPKANGESNVKRLYITEDVKKLHLVIVETLKACISNLNIINDWEHCYVFEKDNWIDKDGFHLMYPNLFITHESQSTIVSQLNENLEDIKYFSNKNFLIDNIVNKPWVVLGSKKDIKSNIYKLTKLFDSNGNLMMNTKMTKPSDFSIKKRSDTVFGTIRREQTKSSESRNQNDIDRDYEIITEHKILENLSPSRYINYDEWVQIGIVLYNIGSGSDKFLELWCYFSSKNEIFDENETKKKWNTFYIGDSTIRSLFYYLYEDNLDYYNKLQSKNIYKQIPNLMNFERFSEDSLAHMELEKEILDGIAYTGDFRLAEIFYDKYENEYTWEPETKKWYYFDGVRWVECGEERIIFNIHLMSKPIEIAYLSFVNKMIERDGKTEKSKYAIKNLANLKRKLNSVTKTGLIEKTCRLNFSNRSFFKLKNANKHLIGCKNGVLDLENNVFRRSKPEDFITMSTNINYCESPKEEDLKELEDYYSTLFPDEKVRKNFIELMATSSLKGSNDDKNIIFALGETNTGKSQLVKLYEKTFGDYLCVLPKEIMYERNSVSSSSARPELADTEGARLAVVNELSNKENMSVATLKELSGNDRVYNRGLYKHAKKFENMFTMYVSCNFIPKIPQDDEAMWDRILIVNFASKFRSKNIPTDKEEQKKKRIFSKVANLDNKFKRLASTHLYYLFQVWKDISVNHPNGVPICDQIKKDTKQYRSKNNVVRKYIDECIAYEEGDGNFMSVKNLFNNFGNWFKNSYKSQKLSIDKDDFEAEFTKFSRIPLTYEEKPGKGKKQQGWENIIIDLKNENYE</sequence>
<dbReference type="InterPro" id="IPR027417">
    <property type="entry name" value="P-loop_NTPase"/>
</dbReference>
<evidence type="ECO:0000256" key="3">
    <source>
        <dbReference type="ARBA" id="ARBA00022840"/>
    </source>
</evidence>
<reference evidence="5" key="1">
    <citation type="journal article" date="2020" name="Nature">
        <title>Giant virus diversity and host interactions through global metagenomics.</title>
        <authorList>
            <person name="Schulz F."/>
            <person name="Roux S."/>
            <person name="Paez-Espino D."/>
            <person name="Jungbluth S."/>
            <person name="Walsh D.A."/>
            <person name="Denef V.J."/>
            <person name="McMahon K.D."/>
            <person name="Konstantinidis K.T."/>
            <person name="Eloe-Fadrosh E.A."/>
            <person name="Kyrpides N.C."/>
            <person name="Woyke T."/>
        </authorList>
    </citation>
    <scope>NUCLEOTIDE SEQUENCE</scope>
    <source>
        <strain evidence="5">GVMAG-S-1041349-163</strain>
    </source>
</reference>
<proteinExistence type="predicted"/>
<protein>
    <recommendedName>
        <fullName evidence="4">SF3 helicase domain-containing protein</fullName>
    </recommendedName>
</protein>
<evidence type="ECO:0000256" key="1">
    <source>
        <dbReference type="ARBA" id="ARBA00022741"/>
    </source>
</evidence>
<dbReference type="AlphaFoldDB" id="A0A6C0JQK6"/>
<dbReference type="Pfam" id="PF19263">
    <property type="entry name" value="DUF5906"/>
    <property type="match status" value="1"/>
</dbReference>
<dbReference type="InterPro" id="IPR051620">
    <property type="entry name" value="ORF904-like_C"/>
</dbReference>
<keyword evidence="1" id="KW-0547">Nucleotide-binding</keyword>
<organism evidence="5">
    <name type="scientific">viral metagenome</name>
    <dbReference type="NCBI Taxonomy" id="1070528"/>
    <lineage>
        <taxon>unclassified sequences</taxon>
        <taxon>metagenomes</taxon>
        <taxon>organismal metagenomes</taxon>
    </lineage>
</organism>
<dbReference type="Pfam" id="PF23162">
    <property type="entry name" value="AEP_C962R"/>
    <property type="match status" value="1"/>
</dbReference>
<keyword evidence="2" id="KW-0378">Hydrolase</keyword>
<dbReference type="PANTHER" id="PTHR35372">
    <property type="entry name" value="ATP BINDING PROTEIN-RELATED"/>
    <property type="match status" value="1"/>
</dbReference>
<name>A0A6C0JQK6_9ZZZZ</name>